<evidence type="ECO:0000313" key="2">
    <source>
        <dbReference type="EMBL" id="SMX99623.1"/>
    </source>
</evidence>
<gene>
    <name evidence="2" type="ORF">BAUR920_03243</name>
</gene>
<reference evidence="3" key="1">
    <citation type="submission" date="2017-03" db="EMBL/GenBank/DDBJ databases">
        <authorList>
            <person name="Monnet C."/>
        </authorList>
    </citation>
    <scope>NUCLEOTIDE SEQUENCE [LARGE SCALE GENOMIC DNA]</scope>
    <source>
        <strain evidence="3">CNRZ 920</strain>
    </source>
</reference>
<proteinExistence type="predicted"/>
<dbReference type="AlphaFoldDB" id="A0A2H1KIN9"/>
<name>A0A2H1KIN9_BREAU</name>
<evidence type="ECO:0000256" key="1">
    <source>
        <dbReference type="SAM" id="MobiDB-lite"/>
    </source>
</evidence>
<dbReference type="Proteomes" id="UP000234289">
    <property type="component" value="Unassembled WGS sequence"/>
</dbReference>
<feature type="compositionally biased region" description="Basic and acidic residues" evidence="1">
    <location>
        <begin position="8"/>
        <end position="17"/>
    </location>
</feature>
<accession>A0A2H1KIN9</accession>
<dbReference type="EMBL" id="FXZG01000026">
    <property type="protein sequence ID" value="SMX99623.1"/>
    <property type="molecule type" value="Genomic_DNA"/>
</dbReference>
<protein>
    <submittedName>
        <fullName evidence="2">Uncharacterized protein</fullName>
    </submittedName>
</protein>
<feature type="region of interest" description="Disordered" evidence="1">
    <location>
        <begin position="1"/>
        <end position="35"/>
    </location>
</feature>
<evidence type="ECO:0000313" key="3">
    <source>
        <dbReference type="Proteomes" id="UP000234289"/>
    </source>
</evidence>
<sequence>MAPAHAIDGPDAHDHATKQLAPELTIDGPQQDGYSTEDVLKDALRHG</sequence>
<organism evidence="2 3">
    <name type="scientific">Brevibacterium aurantiacum</name>
    <dbReference type="NCBI Taxonomy" id="273384"/>
    <lineage>
        <taxon>Bacteria</taxon>
        <taxon>Bacillati</taxon>
        <taxon>Actinomycetota</taxon>
        <taxon>Actinomycetes</taxon>
        <taxon>Micrococcales</taxon>
        <taxon>Brevibacteriaceae</taxon>
        <taxon>Brevibacterium</taxon>
    </lineage>
</organism>